<keyword evidence="9" id="KW-0418">Kinase</keyword>
<dbReference type="PRINTS" id="PR00958">
    <property type="entry name" value="HOMSERKINASE"/>
</dbReference>
<evidence type="ECO:0000313" key="14">
    <source>
        <dbReference type="EMBL" id="CAD8663292.1"/>
    </source>
</evidence>
<dbReference type="InterPro" id="IPR013750">
    <property type="entry name" value="GHMP_kinase_C_dom"/>
</dbReference>
<dbReference type="SUPFAM" id="SSF55060">
    <property type="entry name" value="GHMP Kinase, C-terminal domain"/>
    <property type="match status" value="1"/>
</dbReference>
<proteinExistence type="inferred from homology"/>
<dbReference type="Pfam" id="PF00288">
    <property type="entry name" value="GHMP_kinases_N"/>
    <property type="match status" value="1"/>
</dbReference>
<dbReference type="InterPro" id="IPR020568">
    <property type="entry name" value="Ribosomal_Su5_D2-typ_SF"/>
</dbReference>
<evidence type="ECO:0000256" key="3">
    <source>
        <dbReference type="ARBA" id="ARBA00012078"/>
    </source>
</evidence>
<dbReference type="EC" id="2.7.1.39" evidence="3"/>
<dbReference type="Gene3D" id="3.30.70.890">
    <property type="entry name" value="GHMP kinase, C-terminal domain"/>
    <property type="match status" value="1"/>
</dbReference>
<organism evidence="14">
    <name type="scientific">Pyramimonas obovata</name>
    <dbReference type="NCBI Taxonomy" id="1411642"/>
    <lineage>
        <taxon>Eukaryota</taxon>
        <taxon>Viridiplantae</taxon>
        <taxon>Chlorophyta</taxon>
        <taxon>Pyramimonadophyceae</taxon>
        <taxon>Pyramimonadales</taxon>
        <taxon>Pyramimonadaceae</taxon>
        <taxon>Pyramimonas</taxon>
        <taxon>Pyramimonas incertae sedis</taxon>
    </lineage>
</organism>
<dbReference type="EMBL" id="HBFA01014370">
    <property type="protein sequence ID" value="CAD8663292.1"/>
    <property type="molecule type" value="Transcribed_RNA"/>
</dbReference>
<name>A0A7S0N9C3_9CHLO</name>
<dbReference type="InterPro" id="IPR014721">
    <property type="entry name" value="Ribsml_uS5_D2-typ_fold_subgr"/>
</dbReference>
<dbReference type="InterPro" id="IPR036554">
    <property type="entry name" value="GHMP_kinase_C_sf"/>
</dbReference>
<keyword evidence="5" id="KW-0028">Amino-acid biosynthesis</keyword>
<feature type="domain" description="GHMP kinase N-terminal" evidence="12">
    <location>
        <begin position="142"/>
        <end position="223"/>
    </location>
</feature>
<evidence type="ECO:0000256" key="11">
    <source>
        <dbReference type="ARBA" id="ARBA00049913"/>
    </source>
</evidence>
<dbReference type="UniPathway" id="UPA00050">
    <property type="reaction ID" value="UER00064"/>
</dbReference>
<dbReference type="AlphaFoldDB" id="A0A7S0N9C3"/>
<evidence type="ECO:0000256" key="6">
    <source>
        <dbReference type="ARBA" id="ARBA00022679"/>
    </source>
</evidence>
<evidence type="ECO:0000259" key="13">
    <source>
        <dbReference type="Pfam" id="PF08544"/>
    </source>
</evidence>
<evidence type="ECO:0000256" key="10">
    <source>
        <dbReference type="ARBA" id="ARBA00022840"/>
    </source>
</evidence>
<comment type="pathway">
    <text evidence="1">Amino-acid biosynthesis; L-threonine biosynthesis; L-threonine from L-aspartate: step 4/5.</text>
</comment>
<dbReference type="InterPro" id="IPR006203">
    <property type="entry name" value="GHMP_knse_ATP-bd_CS"/>
</dbReference>
<evidence type="ECO:0000256" key="2">
    <source>
        <dbReference type="ARBA" id="ARBA00007370"/>
    </source>
</evidence>
<gene>
    <name evidence="14" type="ORF">POBO1169_LOCUS7462</name>
</gene>
<evidence type="ECO:0000259" key="12">
    <source>
        <dbReference type="Pfam" id="PF00288"/>
    </source>
</evidence>
<keyword evidence="8" id="KW-0547">Nucleotide-binding</keyword>
<protein>
    <recommendedName>
        <fullName evidence="4">Homoserine kinase</fullName>
        <ecNumber evidence="3">2.7.1.39</ecNumber>
    </recommendedName>
</protein>
<keyword evidence="7" id="KW-0791">Threonine biosynthesis</keyword>
<feature type="domain" description="GHMP kinase C-terminal" evidence="13">
    <location>
        <begin position="289"/>
        <end position="364"/>
    </location>
</feature>
<evidence type="ECO:0000256" key="7">
    <source>
        <dbReference type="ARBA" id="ARBA00022697"/>
    </source>
</evidence>
<dbReference type="NCBIfam" id="NF002288">
    <property type="entry name" value="PRK01212.1-4"/>
    <property type="match status" value="1"/>
</dbReference>
<keyword evidence="6" id="KW-0808">Transferase</keyword>
<dbReference type="HAMAP" id="MF_00384">
    <property type="entry name" value="Homoser_kinase"/>
    <property type="match status" value="1"/>
</dbReference>
<dbReference type="SUPFAM" id="SSF54211">
    <property type="entry name" value="Ribosomal protein S5 domain 2-like"/>
    <property type="match status" value="1"/>
</dbReference>
<evidence type="ECO:0000256" key="5">
    <source>
        <dbReference type="ARBA" id="ARBA00022605"/>
    </source>
</evidence>
<evidence type="ECO:0000256" key="4">
    <source>
        <dbReference type="ARBA" id="ARBA00017858"/>
    </source>
</evidence>
<dbReference type="InterPro" id="IPR006204">
    <property type="entry name" value="GHMP_kinase_N_dom"/>
</dbReference>
<dbReference type="InterPro" id="IPR000870">
    <property type="entry name" value="Homoserine_kinase"/>
</dbReference>
<dbReference type="GO" id="GO:0004413">
    <property type="term" value="F:homoserine kinase activity"/>
    <property type="evidence" value="ECO:0007669"/>
    <property type="project" value="UniProtKB-EC"/>
</dbReference>
<dbReference type="Gene3D" id="3.30.230.10">
    <property type="match status" value="1"/>
</dbReference>
<comment type="similarity">
    <text evidence="2">Belongs to the GHMP kinase family. Homoserine kinase subfamily.</text>
</comment>
<dbReference type="PROSITE" id="PS00627">
    <property type="entry name" value="GHMP_KINASES_ATP"/>
    <property type="match status" value="1"/>
</dbReference>
<dbReference type="GO" id="GO:0009088">
    <property type="term" value="P:threonine biosynthetic process"/>
    <property type="evidence" value="ECO:0007669"/>
    <property type="project" value="UniProtKB-UniPathway"/>
</dbReference>
<sequence length="404" mass="42199">MAVLTAGSYSQMMRDAKSVMAGTKPSCSRPRVCERAYQQAHASVSRPYQSHRKTGRRYATAAIAPPRIEPVLEEASAFSPATVANLGSGFDFMGCAVEGQGDVVTARLRPDLPGKIIIEEIMGDEGRLSLIADENCAGIAARETLKLLGADKDFGVSIVLNKGLPLGSGLGSSAASAGAAAWAVNELFGTPLSKEELVPAGLVSEAFVSGYHADNIAPAIMGGFVLVRSYEPTLQLERLAFGGEELWFTVVTPVYNCPTREMRAALPAMVDFKSHTHNCAAGASLVGGILLGDLDMIGQGLSTDCIVEPARGPLIPGFSAVKMAAMESGAVGCTISGAGPTVVALVRSKADGIKVCEAMVEAFKTEGRLDVNRAAVTRLCKGGAQRVDPARGFLPDAELTHFVV</sequence>
<evidence type="ECO:0000256" key="8">
    <source>
        <dbReference type="ARBA" id="ARBA00022741"/>
    </source>
</evidence>
<comment type="catalytic activity">
    <reaction evidence="11">
        <text>L-homoserine + ATP = O-phospho-L-homoserine + ADP + H(+)</text>
        <dbReference type="Rhea" id="RHEA:13985"/>
        <dbReference type="ChEBI" id="CHEBI:15378"/>
        <dbReference type="ChEBI" id="CHEBI:30616"/>
        <dbReference type="ChEBI" id="CHEBI:57476"/>
        <dbReference type="ChEBI" id="CHEBI:57590"/>
        <dbReference type="ChEBI" id="CHEBI:456216"/>
        <dbReference type="EC" id="2.7.1.39"/>
    </reaction>
    <physiologicalReaction direction="left-to-right" evidence="11">
        <dbReference type="Rhea" id="RHEA:13986"/>
    </physiologicalReaction>
</comment>
<keyword evidence="10" id="KW-0067">ATP-binding</keyword>
<reference evidence="14" key="1">
    <citation type="submission" date="2021-01" db="EMBL/GenBank/DDBJ databases">
        <authorList>
            <person name="Corre E."/>
            <person name="Pelletier E."/>
            <person name="Niang G."/>
            <person name="Scheremetjew M."/>
            <person name="Finn R."/>
            <person name="Kale V."/>
            <person name="Holt S."/>
            <person name="Cochrane G."/>
            <person name="Meng A."/>
            <person name="Brown T."/>
            <person name="Cohen L."/>
        </authorList>
    </citation>
    <scope>NUCLEOTIDE SEQUENCE</scope>
    <source>
        <strain evidence="14">CCMP722</strain>
    </source>
</reference>
<evidence type="ECO:0000256" key="9">
    <source>
        <dbReference type="ARBA" id="ARBA00022777"/>
    </source>
</evidence>
<dbReference type="Pfam" id="PF08544">
    <property type="entry name" value="GHMP_kinases_C"/>
    <property type="match status" value="1"/>
</dbReference>
<dbReference type="PANTHER" id="PTHR20861:SF1">
    <property type="entry name" value="HOMOSERINE KINASE"/>
    <property type="match status" value="1"/>
</dbReference>
<dbReference type="PANTHER" id="PTHR20861">
    <property type="entry name" value="HOMOSERINE/4-DIPHOSPHOCYTIDYL-2-C-METHYL-D-ERYTHRITOL KINASE"/>
    <property type="match status" value="1"/>
</dbReference>
<accession>A0A7S0N9C3</accession>
<dbReference type="NCBIfam" id="TIGR00191">
    <property type="entry name" value="thrB"/>
    <property type="match status" value="1"/>
</dbReference>
<dbReference type="GO" id="GO:0005524">
    <property type="term" value="F:ATP binding"/>
    <property type="evidence" value="ECO:0007669"/>
    <property type="project" value="UniProtKB-KW"/>
</dbReference>
<evidence type="ECO:0000256" key="1">
    <source>
        <dbReference type="ARBA" id="ARBA00005015"/>
    </source>
</evidence>